<gene>
    <name evidence="4" type="ORF">Pfra01_001702000</name>
</gene>
<keyword evidence="5" id="KW-1185">Reference proteome</keyword>
<accession>A0A9W7CXK8</accession>
<evidence type="ECO:0000256" key="2">
    <source>
        <dbReference type="ARBA" id="ARBA00022603"/>
    </source>
</evidence>
<dbReference type="GO" id="GO:0008168">
    <property type="term" value="F:methyltransferase activity"/>
    <property type="evidence" value="ECO:0007669"/>
    <property type="project" value="UniProtKB-KW"/>
</dbReference>
<keyword evidence="3" id="KW-0808">Transferase</keyword>
<dbReference type="InterPro" id="IPR011610">
    <property type="entry name" value="SAM_mthyl_Trfase_ML2640-like"/>
</dbReference>
<dbReference type="NCBIfam" id="TIGR00027">
    <property type="entry name" value="mthyl_TIGR00027"/>
    <property type="match status" value="1"/>
</dbReference>
<dbReference type="SUPFAM" id="SSF53335">
    <property type="entry name" value="S-adenosyl-L-methionine-dependent methyltransferases"/>
    <property type="match status" value="1"/>
</dbReference>
<dbReference type="PANTHER" id="PTHR43619">
    <property type="entry name" value="S-ADENOSYL-L-METHIONINE-DEPENDENT METHYLTRANSFERASE YKTD-RELATED"/>
    <property type="match status" value="1"/>
</dbReference>
<dbReference type="GO" id="GO:0032259">
    <property type="term" value="P:methylation"/>
    <property type="evidence" value="ECO:0007669"/>
    <property type="project" value="UniProtKB-KW"/>
</dbReference>
<evidence type="ECO:0000256" key="3">
    <source>
        <dbReference type="ARBA" id="ARBA00022679"/>
    </source>
</evidence>
<keyword evidence="2" id="KW-0489">Methyltransferase</keyword>
<comment type="similarity">
    <text evidence="1">Belongs to the UPF0677 family.</text>
</comment>
<dbReference type="InterPro" id="IPR029063">
    <property type="entry name" value="SAM-dependent_MTases_sf"/>
</dbReference>
<comment type="caution">
    <text evidence="4">The sequence shown here is derived from an EMBL/GenBank/DDBJ whole genome shotgun (WGS) entry which is preliminary data.</text>
</comment>
<name>A0A9W7CXK8_9STRA</name>
<dbReference type="Gene3D" id="3.40.50.150">
    <property type="entry name" value="Vaccinia Virus protein VP39"/>
    <property type="match status" value="1"/>
</dbReference>
<dbReference type="AlphaFoldDB" id="A0A9W7CXK8"/>
<dbReference type="Proteomes" id="UP001165121">
    <property type="component" value="Unassembled WGS sequence"/>
</dbReference>
<dbReference type="InterPro" id="IPR007213">
    <property type="entry name" value="Ppm1/Ppm2/Tcmp"/>
</dbReference>
<evidence type="ECO:0000256" key="1">
    <source>
        <dbReference type="ARBA" id="ARBA00008138"/>
    </source>
</evidence>
<reference evidence="4" key="1">
    <citation type="submission" date="2023-04" db="EMBL/GenBank/DDBJ databases">
        <title>Phytophthora fragariaefolia NBRC 109709.</title>
        <authorList>
            <person name="Ichikawa N."/>
            <person name="Sato H."/>
            <person name="Tonouchi N."/>
        </authorList>
    </citation>
    <scope>NUCLEOTIDE SEQUENCE</scope>
    <source>
        <strain evidence="4">NBRC 109709</strain>
    </source>
</reference>
<protein>
    <submittedName>
        <fullName evidence="4">Unnamed protein product</fullName>
    </submittedName>
</protein>
<evidence type="ECO:0000313" key="4">
    <source>
        <dbReference type="EMBL" id="GMF46366.1"/>
    </source>
</evidence>
<dbReference type="PANTHER" id="PTHR43619:SF2">
    <property type="entry name" value="S-ADENOSYL-L-METHIONINE-DEPENDENT METHYLTRANSFERASES SUPERFAMILY PROTEIN"/>
    <property type="match status" value="1"/>
</dbReference>
<proteinExistence type="inferred from homology"/>
<evidence type="ECO:0000313" key="5">
    <source>
        <dbReference type="Proteomes" id="UP001165121"/>
    </source>
</evidence>
<dbReference type="EMBL" id="BSXT01001964">
    <property type="protein sequence ID" value="GMF46366.1"/>
    <property type="molecule type" value="Genomic_DNA"/>
</dbReference>
<sequence>MGDKMQFEDFVQFMSFAGVLLRAMEHEREDRIVIDSLAEALSRQIAPQLAPRMKKWTKSLPQPENYFSLRTCYLDNSITRRNACIEQTVLFRAGLDTRAYRLRSLHDCRVFEVDQNFALFEHKVAVLDALSASLIPKRHEMVVADVNDFNWEEKLLSAGFDPSAPTFWALEGQMMYLERRSNIALLKTIDILSAPGSEIWGDVGGDALQEGGIEAFKQVDELSQAELGKRLFRLGEDDAMHGIFSELPWELTLQADLVRPGTHFGRAWEPIMSSHNKAPVPFSFVHGVKQSKE</sequence>
<dbReference type="OrthoDB" id="203237at2759"/>
<organism evidence="4 5">
    <name type="scientific">Phytophthora fragariaefolia</name>
    <dbReference type="NCBI Taxonomy" id="1490495"/>
    <lineage>
        <taxon>Eukaryota</taxon>
        <taxon>Sar</taxon>
        <taxon>Stramenopiles</taxon>
        <taxon>Oomycota</taxon>
        <taxon>Peronosporomycetes</taxon>
        <taxon>Peronosporales</taxon>
        <taxon>Peronosporaceae</taxon>
        <taxon>Phytophthora</taxon>
    </lineage>
</organism>
<dbReference type="Pfam" id="PF04072">
    <property type="entry name" value="LCM"/>
    <property type="match status" value="1"/>
</dbReference>